<evidence type="ECO:0000313" key="2">
    <source>
        <dbReference type="EMBL" id="OGI65766.1"/>
    </source>
</evidence>
<proteinExistence type="predicted"/>
<organism evidence="2 3">
    <name type="scientific">Candidatus Nomurabacteria bacterium RIFCSPHIGHO2_01_FULL_40_24b</name>
    <dbReference type="NCBI Taxonomy" id="1801739"/>
    <lineage>
        <taxon>Bacteria</taxon>
        <taxon>Candidatus Nomuraibacteriota</taxon>
    </lineage>
</organism>
<evidence type="ECO:0008006" key="4">
    <source>
        <dbReference type="Google" id="ProtNLM"/>
    </source>
</evidence>
<reference evidence="2 3" key="1">
    <citation type="journal article" date="2016" name="Nat. Commun.">
        <title>Thousands of microbial genomes shed light on interconnected biogeochemical processes in an aquifer system.</title>
        <authorList>
            <person name="Anantharaman K."/>
            <person name="Brown C.T."/>
            <person name="Hug L.A."/>
            <person name="Sharon I."/>
            <person name="Castelle C.J."/>
            <person name="Probst A.J."/>
            <person name="Thomas B.C."/>
            <person name="Singh A."/>
            <person name="Wilkins M.J."/>
            <person name="Karaoz U."/>
            <person name="Brodie E.L."/>
            <person name="Williams K.H."/>
            <person name="Hubbard S.S."/>
            <person name="Banfield J.F."/>
        </authorList>
    </citation>
    <scope>NUCLEOTIDE SEQUENCE [LARGE SCALE GENOMIC DNA]</scope>
</reference>
<accession>A0A1F6V8E6</accession>
<keyword evidence="1" id="KW-0472">Membrane</keyword>
<dbReference type="EMBL" id="MFTP01000012">
    <property type="protein sequence ID" value="OGI65766.1"/>
    <property type="molecule type" value="Genomic_DNA"/>
</dbReference>
<sequence length="159" mass="17372">MRKVFQNKGFMMVETLIVISIISVSIIAFMAVAQKSIFISRQSTHAVEAAFLLEESAEAVRIVRDNAWSNVSTLTLDTDYYPTFSGGTWTLSLTPNVVGIFTRTVSVASVKRDDVTGDISTTGTDDPGTRLITVTVSWREGGDTITKTLAFYIADIFSS</sequence>
<dbReference type="Proteomes" id="UP000177370">
    <property type="component" value="Unassembled WGS sequence"/>
</dbReference>
<dbReference type="AlphaFoldDB" id="A0A1F6V8E6"/>
<comment type="caution">
    <text evidence="2">The sequence shown here is derived from an EMBL/GenBank/DDBJ whole genome shotgun (WGS) entry which is preliminary data.</text>
</comment>
<name>A0A1F6V8E6_9BACT</name>
<protein>
    <recommendedName>
        <fullName evidence="4">Type II secretion system protein GspI C-terminal domain-containing protein</fullName>
    </recommendedName>
</protein>
<keyword evidence="1" id="KW-1133">Transmembrane helix</keyword>
<keyword evidence="1" id="KW-0812">Transmembrane</keyword>
<feature type="transmembrane region" description="Helical" evidence="1">
    <location>
        <begin position="12"/>
        <end position="33"/>
    </location>
</feature>
<evidence type="ECO:0000313" key="3">
    <source>
        <dbReference type="Proteomes" id="UP000177370"/>
    </source>
</evidence>
<evidence type="ECO:0000256" key="1">
    <source>
        <dbReference type="SAM" id="Phobius"/>
    </source>
</evidence>
<gene>
    <name evidence="2" type="ORF">A2647_00095</name>
</gene>